<proteinExistence type="predicted"/>
<accession>A0ABR4F9T4</accession>
<organism evidence="2 3">
    <name type="scientific">Diaporthe vaccinii</name>
    <dbReference type="NCBI Taxonomy" id="105482"/>
    <lineage>
        <taxon>Eukaryota</taxon>
        <taxon>Fungi</taxon>
        <taxon>Dikarya</taxon>
        <taxon>Ascomycota</taxon>
        <taxon>Pezizomycotina</taxon>
        <taxon>Sordariomycetes</taxon>
        <taxon>Sordariomycetidae</taxon>
        <taxon>Diaporthales</taxon>
        <taxon>Diaporthaceae</taxon>
        <taxon>Diaporthe</taxon>
        <taxon>Diaporthe eres species complex</taxon>
    </lineage>
</organism>
<dbReference type="EMBL" id="JBAWTH010000006">
    <property type="protein sequence ID" value="KAL2291447.1"/>
    <property type="molecule type" value="Genomic_DNA"/>
</dbReference>
<dbReference type="Proteomes" id="UP001600888">
    <property type="component" value="Unassembled WGS sequence"/>
</dbReference>
<reference evidence="2 3" key="1">
    <citation type="submission" date="2024-03" db="EMBL/GenBank/DDBJ databases">
        <title>A high-quality draft genome sequence of Diaporthe vaccinii, a causative agent of upright dieback and viscid rot disease in cranberry plants.</title>
        <authorList>
            <person name="Sarrasin M."/>
            <person name="Lang B.F."/>
            <person name="Burger G."/>
        </authorList>
    </citation>
    <scope>NUCLEOTIDE SEQUENCE [LARGE SCALE GENOMIC DNA]</scope>
    <source>
        <strain evidence="2 3">IS7</strain>
    </source>
</reference>
<keyword evidence="1" id="KW-0812">Transmembrane</keyword>
<keyword evidence="1" id="KW-0472">Membrane</keyword>
<protein>
    <recommendedName>
        <fullName evidence="4">Protein kinase domain-containing protein</fullName>
    </recommendedName>
</protein>
<evidence type="ECO:0008006" key="4">
    <source>
        <dbReference type="Google" id="ProtNLM"/>
    </source>
</evidence>
<gene>
    <name evidence="2" type="ORF">FJTKL_12848</name>
</gene>
<sequence length="335" mass="39030">MPTTPRSIIDDRRSRQRQAALACEEDDIWNASQAREDSPGAMVQTFTYPTGSHDPQCFVKFTSSRTQGLLEVERRNHEFPFNTLRELQQPASQESELLVCVPEIFRALEYLDYYFLMMEFVPGKTLYQLSWEDACAGRRQRDPSTSNKYIDAGIRMLRVKAPPGAKPGPVGGGRIRNPLFKNCEATAPYRDVEMLETHLNKVIRLRTYRNPDWTPTVRLEKELEFCYSNWSVQNFIIMTLGNHTLLYILNFIDASFLPPSFMTMLLRRRRKTMLEYVQGAEHAVPVEEGDEEDQLALRTVEYFLQTSINDFGLPLEDYSETNLDEIRRLRDQDFW</sequence>
<name>A0ABR4F9T4_9PEZI</name>
<evidence type="ECO:0000256" key="1">
    <source>
        <dbReference type="SAM" id="Phobius"/>
    </source>
</evidence>
<keyword evidence="1" id="KW-1133">Transmembrane helix</keyword>
<keyword evidence="3" id="KW-1185">Reference proteome</keyword>
<comment type="caution">
    <text evidence="2">The sequence shown here is derived from an EMBL/GenBank/DDBJ whole genome shotgun (WGS) entry which is preliminary data.</text>
</comment>
<feature type="transmembrane region" description="Helical" evidence="1">
    <location>
        <begin position="245"/>
        <end position="266"/>
    </location>
</feature>
<evidence type="ECO:0000313" key="2">
    <source>
        <dbReference type="EMBL" id="KAL2291447.1"/>
    </source>
</evidence>
<evidence type="ECO:0000313" key="3">
    <source>
        <dbReference type="Proteomes" id="UP001600888"/>
    </source>
</evidence>